<dbReference type="SMART" id="SM00812">
    <property type="entry name" value="Alpha_L_fucos"/>
    <property type="match status" value="1"/>
</dbReference>
<dbReference type="AlphaFoldDB" id="A0A1H7HHC8"/>
<keyword evidence="5" id="KW-0326">Glycosidase</keyword>
<dbReference type="PANTHER" id="PTHR10030">
    <property type="entry name" value="ALPHA-L-FUCOSIDASE"/>
    <property type="match status" value="1"/>
</dbReference>
<dbReference type="Pfam" id="PF13287">
    <property type="entry name" value="Fn3_assoc"/>
    <property type="match status" value="1"/>
</dbReference>
<dbReference type="Pfam" id="PF00754">
    <property type="entry name" value="F5_F8_type_C"/>
    <property type="match status" value="1"/>
</dbReference>
<feature type="domain" description="F5/8 type C" evidence="6">
    <location>
        <begin position="603"/>
        <end position="747"/>
    </location>
</feature>
<dbReference type="RefSeq" id="WP_093317372.1">
    <property type="nucleotide sequence ID" value="NZ_FOAF01000001.1"/>
</dbReference>
<dbReference type="EC" id="3.2.1.51" evidence="2"/>
<dbReference type="Pfam" id="PF01120">
    <property type="entry name" value="Alpha_L_fucos"/>
    <property type="match status" value="1"/>
</dbReference>
<dbReference type="InterPro" id="IPR000421">
    <property type="entry name" value="FA58C"/>
</dbReference>
<dbReference type="GO" id="GO:0006004">
    <property type="term" value="P:fucose metabolic process"/>
    <property type="evidence" value="ECO:0007669"/>
    <property type="project" value="TreeGrafter"/>
</dbReference>
<dbReference type="Proteomes" id="UP000199421">
    <property type="component" value="Unassembled WGS sequence"/>
</dbReference>
<keyword evidence="8" id="KW-1185">Reference proteome</keyword>
<proteinExistence type="inferred from homology"/>
<dbReference type="SUPFAM" id="SSF51445">
    <property type="entry name" value="(Trans)glycosidases"/>
    <property type="match status" value="1"/>
</dbReference>
<protein>
    <recommendedName>
        <fullName evidence="2">alpha-L-fucosidase</fullName>
        <ecNumber evidence="2">3.2.1.51</ecNumber>
    </recommendedName>
</protein>
<evidence type="ECO:0000256" key="5">
    <source>
        <dbReference type="ARBA" id="ARBA00023295"/>
    </source>
</evidence>
<evidence type="ECO:0000256" key="4">
    <source>
        <dbReference type="ARBA" id="ARBA00022801"/>
    </source>
</evidence>
<evidence type="ECO:0000256" key="3">
    <source>
        <dbReference type="ARBA" id="ARBA00022729"/>
    </source>
</evidence>
<evidence type="ECO:0000256" key="1">
    <source>
        <dbReference type="ARBA" id="ARBA00007951"/>
    </source>
</evidence>
<sequence>MNKKFLLAPLLFTLIQHGIAQETGTLMPVQRTIKVEEGDSNETIIQKAAHVVPTANQYSALRNEFIAFIHFGPNTFTRMEWGSGKEDPKIVDLKELHTDQWCEAMKAAGMKMVILTVKHHDGFVLWQSRYTKHGIMSTLFQQGKGDVLKELVTSCQKYGLKVGVYLSPADLYQIENPEGLYGNLSKYTKRTIPRQVTGRPFKNKTTFQFEVDDYNEYFLNQLFELLTEYGPIHEVWFDGAHPKTKGGQKYNYQAWKKLIKTLAPQAVIFGKEDIRWCGNEAGKTRATEWNVLPYAEDPALMNNFGDLTAESLGGREALYKANFLHYQQAETNTSIREGWFYRDDNYQKVRSADDVFDIYERSVGGNSTFLLNIPPNRDGKFSPADVAVLKEVGKRINETYQNDLFAKASGPKEVLDHDASSYTLLPVIPGEIIISTPKTITLNRLLLQEAVATHSERIEKLILDAWIDNQWKDVASATNVGYKRILRFPEVTSNKFRIRVLEGRFIPAISSIEAYYYPARPPQLEIVRDMKGLVSIMPKASNFGWKPHGEDATKNLSADYRIFYTLNGTEPTEKSMHYQGPFLASPGEIKAIAIDKNNLKGSIVSQTLGISKQDWRVLEASSEMAKHPASLAIDADPRTYWQSEEQAGTHTITIDLGKSYSLTGLIYTPQNLYPEGMLEKGVIKISSDGQNWKTLGTVTFGNLINDPTARTHYFDQAASARFVRIESEMIAAKGKSFAIAELDFLIKK</sequence>
<organism evidence="7 8">
    <name type="scientific">Olivibacter domesticus</name>
    <name type="common">Pseudosphingobacterium domesticum</name>
    <dbReference type="NCBI Taxonomy" id="407022"/>
    <lineage>
        <taxon>Bacteria</taxon>
        <taxon>Pseudomonadati</taxon>
        <taxon>Bacteroidota</taxon>
        <taxon>Sphingobacteriia</taxon>
        <taxon>Sphingobacteriales</taxon>
        <taxon>Sphingobacteriaceae</taxon>
        <taxon>Olivibacter</taxon>
    </lineage>
</organism>
<dbReference type="GO" id="GO:0016139">
    <property type="term" value="P:glycoside catabolic process"/>
    <property type="evidence" value="ECO:0007669"/>
    <property type="project" value="TreeGrafter"/>
</dbReference>
<evidence type="ECO:0000256" key="2">
    <source>
        <dbReference type="ARBA" id="ARBA00012662"/>
    </source>
</evidence>
<dbReference type="GO" id="GO:0004560">
    <property type="term" value="F:alpha-L-fucosidase activity"/>
    <property type="evidence" value="ECO:0007669"/>
    <property type="project" value="InterPro"/>
</dbReference>
<dbReference type="Gene3D" id="2.60.120.260">
    <property type="entry name" value="Galactose-binding domain-like"/>
    <property type="match status" value="2"/>
</dbReference>
<dbReference type="EMBL" id="FOAF01000001">
    <property type="protein sequence ID" value="SEK47655.1"/>
    <property type="molecule type" value="Genomic_DNA"/>
</dbReference>
<dbReference type="InterPro" id="IPR057739">
    <property type="entry name" value="Glyco_hydro_29_N"/>
</dbReference>
<dbReference type="PROSITE" id="PS50022">
    <property type="entry name" value="FA58C_3"/>
    <property type="match status" value="1"/>
</dbReference>
<dbReference type="Gene3D" id="3.20.20.80">
    <property type="entry name" value="Glycosidases"/>
    <property type="match status" value="1"/>
</dbReference>
<name>A0A1H7HHC8_OLID1</name>
<comment type="similarity">
    <text evidence="1">Belongs to the glycosyl hydrolase 29 family.</text>
</comment>
<evidence type="ECO:0000259" key="6">
    <source>
        <dbReference type="PROSITE" id="PS50022"/>
    </source>
</evidence>
<dbReference type="SUPFAM" id="SSF49785">
    <property type="entry name" value="Galactose-binding domain-like"/>
    <property type="match status" value="1"/>
</dbReference>
<dbReference type="OrthoDB" id="107551at2"/>
<dbReference type="InterPro" id="IPR026876">
    <property type="entry name" value="Fn3_assoc_repeat"/>
</dbReference>
<reference evidence="8" key="1">
    <citation type="submission" date="2016-10" db="EMBL/GenBank/DDBJ databases">
        <authorList>
            <person name="Varghese N."/>
            <person name="Submissions S."/>
        </authorList>
    </citation>
    <scope>NUCLEOTIDE SEQUENCE [LARGE SCALE GENOMIC DNA]</scope>
    <source>
        <strain evidence="8">DSM 18733</strain>
    </source>
</reference>
<evidence type="ECO:0000313" key="7">
    <source>
        <dbReference type="EMBL" id="SEK47655.1"/>
    </source>
</evidence>
<dbReference type="PANTHER" id="PTHR10030:SF37">
    <property type="entry name" value="ALPHA-L-FUCOSIDASE-RELATED"/>
    <property type="match status" value="1"/>
</dbReference>
<gene>
    <name evidence="7" type="ORF">SAMN05661044_00334</name>
</gene>
<dbReference type="GO" id="GO:0005764">
    <property type="term" value="C:lysosome"/>
    <property type="evidence" value="ECO:0007669"/>
    <property type="project" value="TreeGrafter"/>
</dbReference>
<accession>A0A1H7HHC8</accession>
<dbReference type="STRING" id="407022.SAMN05661044_00334"/>
<keyword evidence="3" id="KW-0732">Signal</keyword>
<evidence type="ECO:0000313" key="8">
    <source>
        <dbReference type="Proteomes" id="UP000199421"/>
    </source>
</evidence>
<dbReference type="InterPro" id="IPR000933">
    <property type="entry name" value="Glyco_hydro_29"/>
</dbReference>
<dbReference type="InterPro" id="IPR017853">
    <property type="entry name" value="GH"/>
</dbReference>
<keyword evidence="4" id="KW-0378">Hydrolase</keyword>
<dbReference type="InterPro" id="IPR008979">
    <property type="entry name" value="Galactose-bd-like_sf"/>
</dbReference>